<reference evidence="1" key="1">
    <citation type="submission" date="2020-03" db="EMBL/GenBank/DDBJ databases">
        <title>The deep terrestrial virosphere.</title>
        <authorList>
            <person name="Holmfeldt K."/>
            <person name="Nilsson E."/>
            <person name="Simone D."/>
            <person name="Lopez-Fernandez M."/>
            <person name="Wu X."/>
            <person name="de Brujin I."/>
            <person name="Lundin D."/>
            <person name="Andersson A."/>
            <person name="Bertilsson S."/>
            <person name="Dopson M."/>
        </authorList>
    </citation>
    <scope>NUCLEOTIDE SEQUENCE</scope>
    <source>
        <strain evidence="1">MM415A06111</strain>
    </source>
</reference>
<dbReference type="EMBL" id="MT141632">
    <property type="protein sequence ID" value="QJA68608.1"/>
    <property type="molecule type" value="Genomic_DNA"/>
</dbReference>
<accession>A0A6M3JH17</accession>
<organism evidence="1">
    <name type="scientific">viral metagenome</name>
    <dbReference type="NCBI Taxonomy" id="1070528"/>
    <lineage>
        <taxon>unclassified sequences</taxon>
        <taxon>metagenomes</taxon>
        <taxon>organismal metagenomes</taxon>
    </lineage>
</organism>
<evidence type="ECO:0000313" key="1">
    <source>
        <dbReference type="EMBL" id="QJA68608.1"/>
    </source>
</evidence>
<proteinExistence type="predicted"/>
<dbReference type="AlphaFoldDB" id="A0A6M3JH17"/>
<name>A0A6M3JH17_9ZZZZ</name>
<gene>
    <name evidence="1" type="ORF">MM415A06111_0007</name>
</gene>
<protein>
    <submittedName>
        <fullName evidence="1">Uncharacterized protein</fullName>
    </submittedName>
</protein>
<sequence>MDRYEGVFYRTQGLEEIPQVIQPGPCTNCDYEWEQTYIPGITDV</sequence>